<comment type="caution">
    <text evidence="1">The sequence shown here is derived from an EMBL/GenBank/DDBJ whole genome shotgun (WGS) entry which is preliminary data.</text>
</comment>
<evidence type="ECO:0000313" key="1">
    <source>
        <dbReference type="EMBL" id="KAL3309690.1"/>
    </source>
</evidence>
<name>A0ABD2PQC1_9PLAT</name>
<dbReference type="AlphaFoldDB" id="A0ABD2PQC1"/>
<reference evidence="1 2" key="1">
    <citation type="submission" date="2024-11" db="EMBL/GenBank/DDBJ databases">
        <title>Adaptive evolution of stress response genes in parasites aligns with host niche diversity.</title>
        <authorList>
            <person name="Hahn C."/>
            <person name="Resl P."/>
        </authorList>
    </citation>
    <scope>NUCLEOTIDE SEQUENCE [LARGE SCALE GENOMIC DNA]</scope>
    <source>
        <strain evidence="1">EGGRZ-B1_66</strain>
        <tissue evidence="1">Body</tissue>
    </source>
</reference>
<protein>
    <submittedName>
        <fullName evidence="1">Uncharacterized protein</fullName>
    </submittedName>
</protein>
<evidence type="ECO:0000313" key="2">
    <source>
        <dbReference type="Proteomes" id="UP001626550"/>
    </source>
</evidence>
<accession>A0ABD2PQC1</accession>
<dbReference type="Proteomes" id="UP001626550">
    <property type="component" value="Unassembled WGS sequence"/>
</dbReference>
<sequence>MTIFQTSLCKITLSIRYKESDLVQSVGPRLGKLGEIQFTCSVLNQFTANIVNQVIENMLRVLAIHYLNLCGSSLSIGYR</sequence>
<keyword evidence="2" id="KW-1185">Reference proteome</keyword>
<proteinExistence type="predicted"/>
<gene>
    <name evidence="1" type="ORF">Ciccas_011763</name>
</gene>
<organism evidence="1 2">
    <name type="scientific">Cichlidogyrus casuarinus</name>
    <dbReference type="NCBI Taxonomy" id="1844966"/>
    <lineage>
        <taxon>Eukaryota</taxon>
        <taxon>Metazoa</taxon>
        <taxon>Spiralia</taxon>
        <taxon>Lophotrochozoa</taxon>
        <taxon>Platyhelminthes</taxon>
        <taxon>Monogenea</taxon>
        <taxon>Monopisthocotylea</taxon>
        <taxon>Dactylogyridea</taxon>
        <taxon>Ancyrocephalidae</taxon>
        <taxon>Cichlidogyrus</taxon>
    </lineage>
</organism>
<dbReference type="EMBL" id="JBJKFK010003637">
    <property type="protein sequence ID" value="KAL3309690.1"/>
    <property type="molecule type" value="Genomic_DNA"/>
</dbReference>